<comment type="caution">
    <text evidence="3">The sequence shown here is derived from an EMBL/GenBank/DDBJ whole genome shotgun (WGS) entry which is preliminary data.</text>
</comment>
<keyword evidence="1" id="KW-1133">Transmembrane helix</keyword>
<reference evidence="4" key="1">
    <citation type="submission" date="2017-09" db="EMBL/GenBank/DDBJ databases">
        <title>Depth-based differentiation of microbial function through sediment-hosted aquifers and enrichment of novel symbionts in the deep terrestrial subsurface.</title>
        <authorList>
            <person name="Probst A.J."/>
            <person name="Ladd B."/>
            <person name="Jarett J.K."/>
            <person name="Geller-Mcgrath D.E."/>
            <person name="Sieber C.M.K."/>
            <person name="Emerson J.B."/>
            <person name="Anantharaman K."/>
            <person name="Thomas B.C."/>
            <person name="Malmstrom R."/>
            <person name="Stieglmeier M."/>
            <person name="Klingl A."/>
            <person name="Woyke T."/>
            <person name="Ryan C.M."/>
            <person name="Banfield J.F."/>
        </authorList>
    </citation>
    <scope>NUCLEOTIDE SEQUENCE [LARGE SCALE GENOMIC DNA]</scope>
</reference>
<evidence type="ECO:0000256" key="2">
    <source>
        <dbReference type="SAM" id="SignalP"/>
    </source>
</evidence>
<evidence type="ECO:0000313" key="3">
    <source>
        <dbReference type="EMBL" id="PJA45626.1"/>
    </source>
</evidence>
<organism evidence="3 4">
    <name type="scientific">Candidatus Uhrbacteria bacterium CG_4_9_14_3_um_filter_50_9</name>
    <dbReference type="NCBI Taxonomy" id="1975035"/>
    <lineage>
        <taxon>Bacteria</taxon>
        <taxon>Candidatus Uhriibacteriota</taxon>
    </lineage>
</organism>
<feature type="chain" id="PRO_5014889338" evidence="2">
    <location>
        <begin position="27"/>
        <end position="128"/>
    </location>
</feature>
<dbReference type="Pfam" id="PF18895">
    <property type="entry name" value="T4SS_pilin"/>
    <property type="match status" value="1"/>
</dbReference>
<name>A0A2M7XD25_9BACT</name>
<evidence type="ECO:0000256" key="1">
    <source>
        <dbReference type="SAM" id="Phobius"/>
    </source>
</evidence>
<accession>A0A2M7XD25</accession>
<gene>
    <name evidence="3" type="ORF">CO174_02150</name>
</gene>
<dbReference type="AlphaFoldDB" id="A0A2M7XD25"/>
<dbReference type="NCBIfam" id="NF045849">
    <property type="entry name" value="ICE_MMCAP2_0565"/>
    <property type="match status" value="1"/>
</dbReference>
<feature type="transmembrane region" description="Helical" evidence="1">
    <location>
        <begin position="53"/>
        <end position="81"/>
    </location>
</feature>
<feature type="transmembrane region" description="Helical" evidence="1">
    <location>
        <begin position="101"/>
        <end position="122"/>
    </location>
</feature>
<sequence length="128" mass="13093">MKRIINKAGAWLSTLPVLLLPVAASAQLSGALTNLDSVAEGIGGDSSVELPELIGNIIAVLLSVLGIIFVVLVVYAGFLYLTAAGDDENVKKAKKLLGQGVVGLVIIIAAYAITDFVIGSLVDVSSTS</sequence>
<evidence type="ECO:0000313" key="4">
    <source>
        <dbReference type="Proteomes" id="UP000229385"/>
    </source>
</evidence>
<dbReference type="Proteomes" id="UP000229385">
    <property type="component" value="Unassembled WGS sequence"/>
</dbReference>
<dbReference type="InterPro" id="IPR043993">
    <property type="entry name" value="T4SS_pilin"/>
</dbReference>
<feature type="signal peptide" evidence="2">
    <location>
        <begin position="1"/>
        <end position="26"/>
    </location>
</feature>
<protein>
    <submittedName>
        <fullName evidence="3">Uncharacterized protein</fullName>
    </submittedName>
</protein>
<keyword evidence="1" id="KW-0472">Membrane</keyword>
<keyword evidence="1" id="KW-0812">Transmembrane</keyword>
<keyword evidence="2" id="KW-0732">Signal</keyword>
<proteinExistence type="predicted"/>
<dbReference type="EMBL" id="PFWU01000028">
    <property type="protein sequence ID" value="PJA45626.1"/>
    <property type="molecule type" value="Genomic_DNA"/>
</dbReference>